<keyword evidence="3" id="KW-1185">Reference proteome</keyword>
<organism evidence="2 3">
    <name type="scientific">Acidicapsa dinghuensis</name>
    <dbReference type="NCBI Taxonomy" id="2218256"/>
    <lineage>
        <taxon>Bacteria</taxon>
        <taxon>Pseudomonadati</taxon>
        <taxon>Acidobacteriota</taxon>
        <taxon>Terriglobia</taxon>
        <taxon>Terriglobales</taxon>
        <taxon>Acidobacteriaceae</taxon>
        <taxon>Acidicapsa</taxon>
    </lineage>
</organism>
<reference evidence="3" key="1">
    <citation type="journal article" date="2019" name="Int. J. Syst. Evol. Microbiol.">
        <title>The Global Catalogue of Microorganisms (GCM) 10K type strain sequencing project: providing services to taxonomists for standard genome sequencing and annotation.</title>
        <authorList>
            <consortium name="The Broad Institute Genomics Platform"/>
            <consortium name="The Broad Institute Genome Sequencing Center for Infectious Disease"/>
            <person name="Wu L."/>
            <person name="Ma J."/>
        </authorList>
    </citation>
    <scope>NUCLEOTIDE SEQUENCE [LARGE SCALE GENOMIC DNA]</scope>
    <source>
        <strain evidence="3">JCM 4087</strain>
    </source>
</reference>
<protein>
    <submittedName>
        <fullName evidence="2">Uncharacterized protein</fullName>
    </submittedName>
</protein>
<gene>
    <name evidence="2" type="ORF">ACFPT7_21285</name>
</gene>
<evidence type="ECO:0000313" key="3">
    <source>
        <dbReference type="Proteomes" id="UP001596091"/>
    </source>
</evidence>
<dbReference type="RefSeq" id="WP_263332423.1">
    <property type="nucleotide sequence ID" value="NZ_JAGSYH010000001.1"/>
</dbReference>
<accession>A0ABW1ELE8</accession>
<comment type="caution">
    <text evidence="2">The sequence shown here is derived from an EMBL/GenBank/DDBJ whole genome shotgun (WGS) entry which is preliminary data.</text>
</comment>
<evidence type="ECO:0000313" key="2">
    <source>
        <dbReference type="EMBL" id="MFC5864855.1"/>
    </source>
</evidence>
<sequence>MKRITRMLALLCALAGRSLTAQEPPNAPVTASGWDQPAMTLAMQVAAILGPGQASFSLRNNSSLSSADLPAIRRLFEQDLKMHGVTVGGQDSANAIHLTLSEDTRERLWVAEIAEGNETRVTMVKLPLGDTPLSSSATGIVLHRQSIYQSNTAVIAALALTNDLVLAEPGRIVALHRTAQGWRQTGAAPIGELRVSSRDARAVLLSSPDGHGFDAWLPGVVCNGSLSPSDETAWEIHCRQADDPWPITGGPVKPALATNPAGNGQDVASADARFKAFYNASRDYFTGIVTPSPGPDLPAFYAGVNVPLAGSQTGLLIEGLDGRIQLVSNNMLASVQGTRDWGSDFTVVHTGCGSGIQVIASSSGNTNNDSLRAYELVGLQMTPSGSTLAVEGSVTALSTAQDGTAALVIVRTQQNRYEVERVTASCN</sequence>
<feature type="chain" id="PRO_5046871947" evidence="1">
    <location>
        <begin position="22"/>
        <end position="427"/>
    </location>
</feature>
<proteinExistence type="predicted"/>
<dbReference type="EMBL" id="JBHSPH010000010">
    <property type="protein sequence ID" value="MFC5864855.1"/>
    <property type="molecule type" value="Genomic_DNA"/>
</dbReference>
<keyword evidence="1" id="KW-0732">Signal</keyword>
<evidence type="ECO:0000256" key="1">
    <source>
        <dbReference type="SAM" id="SignalP"/>
    </source>
</evidence>
<name>A0ABW1ELE8_9BACT</name>
<feature type="signal peptide" evidence="1">
    <location>
        <begin position="1"/>
        <end position="21"/>
    </location>
</feature>
<dbReference type="Proteomes" id="UP001596091">
    <property type="component" value="Unassembled WGS sequence"/>
</dbReference>